<name>A0ABT7C104_9CYAN</name>
<dbReference type="Pfam" id="PF18478">
    <property type="entry name" value="PIN_10"/>
    <property type="match status" value="1"/>
</dbReference>
<comment type="caution">
    <text evidence="2">The sequence shown here is derived from an EMBL/GenBank/DDBJ whole genome shotgun (WGS) entry which is preliminary data.</text>
</comment>
<evidence type="ECO:0000313" key="3">
    <source>
        <dbReference type="Proteomes" id="UP001232992"/>
    </source>
</evidence>
<evidence type="ECO:0000259" key="1">
    <source>
        <dbReference type="Pfam" id="PF18478"/>
    </source>
</evidence>
<protein>
    <recommendedName>
        <fullName evidence="1">VapC45 PIN like domain-containing protein</fullName>
    </recommendedName>
</protein>
<dbReference type="EMBL" id="JAQOSQ010000014">
    <property type="protein sequence ID" value="MDJ1184371.1"/>
    <property type="molecule type" value="Genomic_DNA"/>
</dbReference>
<reference evidence="2 3" key="1">
    <citation type="submission" date="2023-01" db="EMBL/GenBank/DDBJ databases">
        <title>Novel diversity within Roseofilum (Cyanobacteria; Desertifilaceae) from marine benthic mats with descriptions of four novel species.</title>
        <authorList>
            <person name="Wang Y."/>
            <person name="Berthold D.E."/>
            <person name="Hu J."/>
            <person name="Lefler F.W."/>
            <person name="Laughinghouse H.D. IV."/>
        </authorList>
    </citation>
    <scope>NUCLEOTIDE SEQUENCE [LARGE SCALE GENOMIC DNA]</scope>
    <source>
        <strain evidence="2 3">BLCC-M143</strain>
    </source>
</reference>
<dbReference type="Proteomes" id="UP001232992">
    <property type="component" value="Unassembled WGS sequence"/>
</dbReference>
<proteinExistence type="predicted"/>
<gene>
    <name evidence="2" type="ORF">PMH09_14390</name>
</gene>
<keyword evidence="3" id="KW-1185">Reference proteome</keyword>
<dbReference type="RefSeq" id="WP_283759024.1">
    <property type="nucleotide sequence ID" value="NZ_JAQOSQ010000014.1"/>
</dbReference>
<dbReference type="InterPro" id="IPR041375">
    <property type="entry name" value="VapC45_PIN-like"/>
</dbReference>
<accession>A0ABT7C104</accession>
<organism evidence="2 3">
    <name type="scientific">Roseofilum casamattae BLCC-M143</name>
    <dbReference type="NCBI Taxonomy" id="3022442"/>
    <lineage>
        <taxon>Bacteria</taxon>
        <taxon>Bacillati</taxon>
        <taxon>Cyanobacteriota</taxon>
        <taxon>Cyanophyceae</taxon>
        <taxon>Desertifilales</taxon>
        <taxon>Desertifilaceae</taxon>
        <taxon>Roseofilum</taxon>
        <taxon>Roseofilum casamattae</taxon>
    </lineage>
</organism>
<sequence length="142" mass="16127">MNQGPKQTVFFIDRCLGKHPIAEMLAETGITVEIHDDHFDQDTPDLCWLPKIGQWGWIILTKDARIARNTSERQAVARVGVRMFTLASKNLTGEQTAIAFRDALNSMLKFVEKHPAPFIAKVYKDGRVSEWKEATELLDEIS</sequence>
<feature type="domain" description="VapC45 PIN like" evidence="1">
    <location>
        <begin position="9"/>
        <end position="88"/>
    </location>
</feature>
<evidence type="ECO:0000313" key="2">
    <source>
        <dbReference type="EMBL" id="MDJ1184371.1"/>
    </source>
</evidence>